<accession>A0A0F9CL32</accession>
<feature type="non-terminal residue" evidence="1">
    <location>
        <position position="112"/>
    </location>
</feature>
<dbReference type="PROSITE" id="PS51257">
    <property type="entry name" value="PROKAR_LIPOPROTEIN"/>
    <property type="match status" value="1"/>
</dbReference>
<organism evidence="1">
    <name type="scientific">marine sediment metagenome</name>
    <dbReference type="NCBI Taxonomy" id="412755"/>
    <lineage>
        <taxon>unclassified sequences</taxon>
        <taxon>metagenomes</taxon>
        <taxon>ecological metagenomes</taxon>
    </lineage>
</organism>
<dbReference type="EMBL" id="LAZR01032740">
    <property type="protein sequence ID" value="KKL50043.1"/>
    <property type="molecule type" value="Genomic_DNA"/>
</dbReference>
<gene>
    <name evidence="1" type="ORF">LCGC14_2309430</name>
</gene>
<sequence>MKKVFLFVALLGFIAMFISCAAVNEKTLKESGAKLLNQQDLIEFFKVERVGSVKNKQGRSAEVYYFPDGTHTLKWPGGGDEGKYRLENGQFCSKWRDIRGGKEKCFRLYRIE</sequence>
<name>A0A0F9CL32_9ZZZZ</name>
<comment type="caution">
    <text evidence="1">The sequence shown here is derived from an EMBL/GenBank/DDBJ whole genome shotgun (WGS) entry which is preliminary data.</text>
</comment>
<reference evidence="1" key="1">
    <citation type="journal article" date="2015" name="Nature">
        <title>Complex archaea that bridge the gap between prokaryotes and eukaryotes.</title>
        <authorList>
            <person name="Spang A."/>
            <person name="Saw J.H."/>
            <person name="Jorgensen S.L."/>
            <person name="Zaremba-Niedzwiedzka K."/>
            <person name="Martijn J."/>
            <person name="Lind A.E."/>
            <person name="van Eijk R."/>
            <person name="Schleper C."/>
            <person name="Guy L."/>
            <person name="Ettema T.J."/>
        </authorList>
    </citation>
    <scope>NUCLEOTIDE SEQUENCE</scope>
</reference>
<proteinExistence type="predicted"/>
<evidence type="ECO:0000313" key="1">
    <source>
        <dbReference type="EMBL" id="KKL50043.1"/>
    </source>
</evidence>
<protein>
    <submittedName>
        <fullName evidence="1">Uncharacterized protein</fullName>
    </submittedName>
</protein>
<dbReference type="AlphaFoldDB" id="A0A0F9CL32"/>